<dbReference type="NCBIfam" id="TIGR00787">
    <property type="entry name" value="dctP"/>
    <property type="match status" value="1"/>
</dbReference>
<dbReference type="PIRSF" id="PIRSF006470">
    <property type="entry name" value="DctB"/>
    <property type="match status" value="1"/>
</dbReference>
<reference evidence="7 8" key="1">
    <citation type="submission" date="2018-03" db="EMBL/GenBank/DDBJ databases">
        <title>Cereibacter changlensis.</title>
        <authorList>
            <person name="Meyer T.E."/>
            <person name="Miller S."/>
            <person name="Lodha T."/>
            <person name="Gandham S."/>
            <person name="Chintalapati S."/>
            <person name="Chintalapati V.R."/>
        </authorList>
    </citation>
    <scope>NUCLEOTIDE SEQUENCE [LARGE SCALE GENOMIC DNA]</scope>
    <source>
        <strain evidence="7 8">JA139</strain>
    </source>
</reference>
<dbReference type="AlphaFoldDB" id="A0A2T4JR26"/>
<dbReference type="GO" id="GO:0030288">
    <property type="term" value="C:outer membrane-bounded periplasmic space"/>
    <property type="evidence" value="ECO:0007669"/>
    <property type="project" value="InterPro"/>
</dbReference>
<name>A0A2T4JR26_9RHOB</name>
<dbReference type="RefSeq" id="WP_107665216.1">
    <property type="nucleotide sequence ID" value="NZ_PZKG01000111.1"/>
</dbReference>
<protein>
    <submittedName>
        <fullName evidence="7">ABC transporter substrate-binding protein</fullName>
    </submittedName>
</protein>
<keyword evidence="3" id="KW-0813">Transport</keyword>
<dbReference type="PANTHER" id="PTHR33376:SF4">
    <property type="entry name" value="SIALIC ACID-BINDING PERIPLASMIC PROTEIN SIAP"/>
    <property type="match status" value="1"/>
</dbReference>
<evidence type="ECO:0000256" key="2">
    <source>
        <dbReference type="ARBA" id="ARBA00009023"/>
    </source>
</evidence>
<sequence length="336" mass="37113">MQTNRRRFLAVGGAVLASPFIMPRGASAAEFNYKFANNFPLGHPMNNRMQEAADRIAAETDGRVALAIFPNNQLGSDTDTLNQVRSGAVEFFTLSGIILSSLVPVASINGVGFAFSDMSEVWKAMDGPLGAHVRKAITDARLHVMPHMFNNGFRQITTSTVPIEGPDQLRGLKIRVPVSPLWTSMFQSLGCAPTSINWNETYTALQTGIADAQENPLSTIDAGKLFEVQKYCSLTNHMWDGFWMLANPRAWRALPEDLQQIVEKNMTDAAMAQRADIDELNRTLRTELEGKGMAFNEPDPAAIREVLRTAGFYEEWHKSFGDEAWGLLEATTGQLT</sequence>
<evidence type="ECO:0000313" key="7">
    <source>
        <dbReference type="EMBL" id="PTE20365.1"/>
    </source>
</evidence>
<dbReference type="PANTHER" id="PTHR33376">
    <property type="match status" value="1"/>
</dbReference>
<gene>
    <name evidence="7" type="ORF">C5F48_17870</name>
</gene>
<feature type="chain" id="PRO_5015407696" evidence="6">
    <location>
        <begin position="29"/>
        <end position="336"/>
    </location>
</feature>
<evidence type="ECO:0000256" key="1">
    <source>
        <dbReference type="ARBA" id="ARBA00004418"/>
    </source>
</evidence>
<comment type="subcellular location">
    <subcellularLocation>
        <location evidence="1">Periplasm</location>
    </subcellularLocation>
</comment>
<accession>A0A2T4JR26</accession>
<dbReference type="Pfam" id="PF03480">
    <property type="entry name" value="DctP"/>
    <property type="match status" value="1"/>
</dbReference>
<dbReference type="InterPro" id="IPR038404">
    <property type="entry name" value="TRAP_DctP_sf"/>
</dbReference>
<keyword evidence="4 6" id="KW-0732">Signal</keyword>
<dbReference type="InterPro" id="IPR018389">
    <property type="entry name" value="DctP_fam"/>
</dbReference>
<dbReference type="CDD" id="cd13603">
    <property type="entry name" value="PBP2_TRAP_Siap_TeaA_like"/>
    <property type="match status" value="1"/>
</dbReference>
<evidence type="ECO:0000256" key="3">
    <source>
        <dbReference type="ARBA" id="ARBA00022448"/>
    </source>
</evidence>
<dbReference type="Gene3D" id="3.40.190.170">
    <property type="entry name" value="Bacterial extracellular solute-binding protein, family 7"/>
    <property type="match status" value="1"/>
</dbReference>
<keyword evidence="5" id="KW-0574">Periplasm</keyword>
<evidence type="ECO:0000313" key="8">
    <source>
        <dbReference type="Proteomes" id="UP000241010"/>
    </source>
</evidence>
<dbReference type="PROSITE" id="PS51318">
    <property type="entry name" value="TAT"/>
    <property type="match status" value="1"/>
</dbReference>
<dbReference type="InterPro" id="IPR004682">
    <property type="entry name" value="TRAP_DctP"/>
</dbReference>
<dbReference type="OrthoDB" id="8673861at2"/>
<comment type="caution">
    <text evidence="7">The sequence shown here is derived from an EMBL/GenBank/DDBJ whole genome shotgun (WGS) entry which is preliminary data.</text>
</comment>
<dbReference type="Proteomes" id="UP000241010">
    <property type="component" value="Unassembled WGS sequence"/>
</dbReference>
<dbReference type="GO" id="GO:0055085">
    <property type="term" value="P:transmembrane transport"/>
    <property type="evidence" value="ECO:0007669"/>
    <property type="project" value="InterPro"/>
</dbReference>
<dbReference type="EMBL" id="PZKG01000111">
    <property type="protein sequence ID" value="PTE20365.1"/>
    <property type="molecule type" value="Genomic_DNA"/>
</dbReference>
<evidence type="ECO:0000256" key="4">
    <source>
        <dbReference type="ARBA" id="ARBA00022729"/>
    </source>
</evidence>
<comment type="similarity">
    <text evidence="2">Belongs to the bacterial solute-binding protein 7 family.</text>
</comment>
<dbReference type="InterPro" id="IPR006311">
    <property type="entry name" value="TAT_signal"/>
</dbReference>
<evidence type="ECO:0000256" key="5">
    <source>
        <dbReference type="ARBA" id="ARBA00022764"/>
    </source>
</evidence>
<dbReference type="NCBIfam" id="NF037995">
    <property type="entry name" value="TRAP_S1"/>
    <property type="match status" value="1"/>
</dbReference>
<keyword evidence="8" id="KW-1185">Reference proteome</keyword>
<organism evidence="7 8">
    <name type="scientific">Cereibacter changlensis JA139</name>
    <dbReference type="NCBI Taxonomy" id="1188249"/>
    <lineage>
        <taxon>Bacteria</taxon>
        <taxon>Pseudomonadati</taxon>
        <taxon>Pseudomonadota</taxon>
        <taxon>Alphaproteobacteria</taxon>
        <taxon>Rhodobacterales</taxon>
        <taxon>Paracoccaceae</taxon>
        <taxon>Cereibacter</taxon>
    </lineage>
</organism>
<proteinExistence type="inferred from homology"/>
<evidence type="ECO:0000256" key="6">
    <source>
        <dbReference type="SAM" id="SignalP"/>
    </source>
</evidence>
<feature type="signal peptide" evidence="6">
    <location>
        <begin position="1"/>
        <end position="28"/>
    </location>
</feature>